<gene>
    <name evidence="2" type="ORF">SAMN05443574_12316</name>
</gene>
<feature type="compositionally biased region" description="Polar residues" evidence="1">
    <location>
        <begin position="1"/>
        <end position="12"/>
    </location>
</feature>
<protein>
    <submittedName>
        <fullName evidence="2">Uncharacterized protein</fullName>
    </submittedName>
</protein>
<dbReference type="EMBL" id="FNOF01000023">
    <property type="protein sequence ID" value="SDX26676.1"/>
    <property type="molecule type" value="Genomic_DNA"/>
</dbReference>
<reference evidence="2 3" key="1">
    <citation type="submission" date="2016-10" db="EMBL/GenBank/DDBJ databases">
        <authorList>
            <person name="de Groot N.N."/>
        </authorList>
    </citation>
    <scope>NUCLEOTIDE SEQUENCE [LARGE SCALE GENOMIC DNA]</scope>
    <source>
        <strain evidence="2 3">DSM 3756</strain>
    </source>
</reference>
<organism evidence="2 3">
    <name type="scientific">Haloarcula vallismortis</name>
    <name type="common">Halobacterium vallismortis</name>
    <dbReference type="NCBI Taxonomy" id="28442"/>
    <lineage>
        <taxon>Archaea</taxon>
        <taxon>Methanobacteriati</taxon>
        <taxon>Methanobacteriota</taxon>
        <taxon>Stenosarchaea group</taxon>
        <taxon>Halobacteria</taxon>
        <taxon>Halobacteriales</taxon>
        <taxon>Haloarculaceae</taxon>
        <taxon>Haloarcula</taxon>
    </lineage>
</organism>
<accession>A0A1H3AAJ0</accession>
<evidence type="ECO:0000313" key="3">
    <source>
        <dbReference type="Proteomes" id="UP000182573"/>
    </source>
</evidence>
<sequence length="304" mass="32672">MEVTMMSRNNPTPHDRKEKRSISRRRLITWSATALLSGVAGCSGTNNPSNGTESSTGSPSPPADSVFKGVEFSGPNLVVNLTEDHDVDRLNLIAQDGSTFEQTAVAEGATTAELQILYKSGGSYDTGEYELVAVRGESSDTMSIDLQPEISVADVQPEVDEDDQNSTGRLFVTVENTGPGPTWVYNIGFRNAPYSNAPEVIEGDGVADTRFELPQNPQQEFLQPDTEQRFLKGRGVLIISDDDSVSCEGDSIELTVVVQTPHGDIEQPVRADLSGGYHIDDQAAVQHPCKNVDIELLSGGGDDA</sequence>
<name>A0A1H3AAJ0_HALVA</name>
<feature type="region of interest" description="Disordered" evidence="1">
    <location>
        <begin position="38"/>
        <end position="69"/>
    </location>
</feature>
<feature type="region of interest" description="Disordered" evidence="1">
    <location>
        <begin position="1"/>
        <end position="25"/>
    </location>
</feature>
<evidence type="ECO:0000313" key="2">
    <source>
        <dbReference type="EMBL" id="SDX26676.1"/>
    </source>
</evidence>
<proteinExistence type="predicted"/>
<dbReference type="Proteomes" id="UP000182573">
    <property type="component" value="Unassembled WGS sequence"/>
</dbReference>
<dbReference type="STRING" id="28442.SAMN05443574_12316"/>
<feature type="compositionally biased region" description="Low complexity" evidence="1">
    <location>
        <begin position="43"/>
        <end position="58"/>
    </location>
</feature>
<dbReference type="AlphaFoldDB" id="A0A1H3AAJ0"/>
<evidence type="ECO:0000256" key="1">
    <source>
        <dbReference type="SAM" id="MobiDB-lite"/>
    </source>
</evidence>